<dbReference type="EMBL" id="JANVFS010000004">
    <property type="protein sequence ID" value="KAJ4492879.1"/>
    <property type="molecule type" value="Genomic_DNA"/>
</dbReference>
<gene>
    <name evidence="1" type="ORF">C8J55DRAFT_501639</name>
</gene>
<name>A0A9W9AXP6_9AGAR</name>
<reference evidence="1" key="1">
    <citation type="submission" date="2022-08" db="EMBL/GenBank/DDBJ databases">
        <authorList>
            <consortium name="DOE Joint Genome Institute"/>
            <person name="Min B."/>
            <person name="Riley R."/>
            <person name="Sierra-Patev S."/>
            <person name="Naranjo-Ortiz M."/>
            <person name="Looney B."/>
            <person name="Konkel Z."/>
            <person name="Slot J.C."/>
            <person name="Sakamoto Y."/>
            <person name="Steenwyk J.L."/>
            <person name="Rokas A."/>
            <person name="Carro J."/>
            <person name="Camarero S."/>
            <person name="Ferreira P."/>
            <person name="Molpeceres G."/>
            <person name="Ruiz-Duenas F.J."/>
            <person name="Serrano A."/>
            <person name="Henrissat B."/>
            <person name="Drula E."/>
            <person name="Hughes K.W."/>
            <person name="Mata J.L."/>
            <person name="Ishikawa N.K."/>
            <person name="Vargas-Isla R."/>
            <person name="Ushijima S."/>
            <person name="Smith C.A."/>
            <person name="Ahrendt S."/>
            <person name="Andreopoulos W."/>
            <person name="He G."/>
            <person name="Labutti K."/>
            <person name="Lipzen A."/>
            <person name="Ng V."/>
            <person name="Sandor L."/>
            <person name="Barry K."/>
            <person name="Martinez A.T."/>
            <person name="Xiao Y."/>
            <person name="Gibbons J.G."/>
            <person name="Terashima K."/>
            <person name="Hibbett D.S."/>
            <person name="Grigoriev I.V."/>
        </authorList>
    </citation>
    <scope>NUCLEOTIDE SEQUENCE</scope>
    <source>
        <strain evidence="1">Sp2 HRB7682 ss15</strain>
    </source>
</reference>
<reference evidence="1" key="2">
    <citation type="journal article" date="2023" name="Proc. Natl. Acad. Sci. U.S.A.">
        <title>A global phylogenomic analysis of the shiitake genus Lentinula.</title>
        <authorList>
            <person name="Sierra-Patev S."/>
            <person name="Min B."/>
            <person name="Naranjo-Ortiz M."/>
            <person name="Looney B."/>
            <person name="Konkel Z."/>
            <person name="Slot J.C."/>
            <person name="Sakamoto Y."/>
            <person name="Steenwyk J.L."/>
            <person name="Rokas A."/>
            <person name="Carro J."/>
            <person name="Camarero S."/>
            <person name="Ferreira P."/>
            <person name="Molpeceres G."/>
            <person name="Ruiz-Duenas F.J."/>
            <person name="Serrano A."/>
            <person name="Henrissat B."/>
            <person name="Drula E."/>
            <person name="Hughes K.W."/>
            <person name="Mata J.L."/>
            <person name="Ishikawa N.K."/>
            <person name="Vargas-Isla R."/>
            <person name="Ushijima S."/>
            <person name="Smith C.A."/>
            <person name="Donoghue J."/>
            <person name="Ahrendt S."/>
            <person name="Andreopoulos W."/>
            <person name="He G."/>
            <person name="LaButti K."/>
            <person name="Lipzen A."/>
            <person name="Ng V."/>
            <person name="Riley R."/>
            <person name="Sandor L."/>
            <person name="Barry K."/>
            <person name="Martinez A.T."/>
            <person name="Xiao Y."/>
            <person name="Gibbons J.G."/>
            <person name="Terashima K."/>
            <person name="Grigoriev I.V."/>
            <person name="Hibbett D."/>
        </authorList>
    </citation>
    <scope>NUCLEOTIDE SEQUENCE</scope>
    <source>
        <strain evidence="1">Sp2 HRB7682 ss15</strain>
    </source>
</reference>
<proteinExistence type="predicted"/>
<accession>A0A9W9AXP6</accession>
<evidence type="ECO:0000313" key="2">
    <source>
        <dbReference type="Proteomes" id="UP001150238"/>
    </source>
</evidence>
<dbReference type="Proteomes" id="UP001150238">
    <property type="component" value="Unassembled WGS sequence"/>
</dbReference>
<evidence type="ECO:0000313" key="1">
    <source>
        <dbReference type="EMBL" id="KAJ4492879.1"/>
    </source>
</evidence>
<comment type="caution">
    <text evidence="1">The sequence shown here is derived from an EMBL/GenBank/DDBJ whole genome shotgun (WGS) entry which is preliminary data.</text>
</comment>
<protein>
    <submittedName>
        <fullName evidence="1">Uncharacterized protein</fullName>
    </submittedName>
</protein>
<dbReference type="AlphaFoldDB" id="A0A9W9AXP6"/>
<sequence>MSVTKGSSAVIHSRSIVSNNLVSLALDFTGAAYQPDENHLFNLLQTILPKLLNVSSFALSMNTPPNTVKSSLRGNSAAPGTLAFAFESRWMVMPALRSCTLQDSCLHVSFTNLFARHPFLSTLHLHFANFDLFPIPDLVTGGSLPFLREFTGSLANVNTMLEHWQTRVSVITVIGGRSSEHEFHRSSAQKLR</sequence>
<organism evidence="1 2">
    <name type="scientific">Lentinula lateritia</name>
    <dbReference type="NCBI Taxonomy" id="40482"/>
    <lineage>
        <taxon>Eukaryota</taxon>
        <taxon>Fungi</taxon>
        <taxon>Dikarya</taxon>
        <taxon>Basidiomycota</taxon>
        <taxon>Agaricomycotina</taxon>
        <taxon>Agaricomycetes</taxon>
        <taxon>Agaricomycetidae</taxon>
        <taxon>Agaricales</taxon>
        <taxon>Marasmiineae</taxon>
        <taxon>Omphalotaceae</taxon>
        <taxon>Lentinula</taxon>
    </lineage>
</organism>